<dbReference type="Gene3D" id="3.40.50.300">
    <property type="entry name" value="P-loop containing nucleotide triphosphate hydrolases"/>
    <property type="match status" value="1"/>
</dbReference>
<accession>X6M4H8</accession>
<keyword evidence="4" id="KW-0067">ATP-binding</keyword>
<dbReference type="GO" id="GO:0016020">
    <property type="term" value="C:membrane"/>
    <property type="evidence" value="ECO:0007669"/>
    <property type="project" value="InterPro"/>
</dbReference>
<dbReference type="GO" id="GO:0140359">
    <property type="term" value="F:ABC-type transporter activity"/>
    <property type="evidence" value="ECO:0007669"/>
    <property type="project" value="InterPro"/>
</dbReference>
<dbReference type="PANTHER" id="PTHR19229">
    <property type="entry name" value="ATP-BINDING CASSETTE TRANSPORTER SUBFAMILY A ABCA"/>
    <property type="match status" value="1"/>
</dbReference>
<gene>
    <name evidence="4" type="ORF">RFI_28837</name>
</gene>
<dbReference type="PANTHER" id="PTHR19229:SF36">
    <property type="entry name" value="ATP-BINDING CASSETTE SUB-FAMILY A MEMBER 2"/>
    <property type="match status" value="1"/>
</dbReference>
<dbReference type="EMBL" id="ASPP01024891">
    <property type="protein sequence ID" value="ETO08551.1"/>
    <property type="molecule type" value="Genomic_DNA"/>
</dbReference>
<dbReference type="Pfam" id="PF23321">
    <property type="entry name" value="R1_ABCA1"/>
    <property type="match status" value="1"/>
</dbReference>
<comment type="caution">
    <text evidence="4">The sequence shown here is derived from an EMBL/GenBank/DDBJ whole genome shotgun (WGS) entry which is preliminary data.</text>
</comment>
<dbReference type="GO" id="GO:0005524">
    <property type="term" value="F:ATP binding"/>
    <property type="evidence" value="ECO:0007669"/>
    <property type="project" value="UniProtKB-KW"/>
</dbReference>
<evidence type="ECO:0000313" key="5">
    <source>
        <dbReference type="Proteomes" id="UP000023152"/>
    </source>
</evidence>
<keyword evidence="5" id="KW-1185">Reference proteome</keyword>
<dbReference type="GO" id="GO:0005319">
    <property type="term" value="F:lipid transporter activity"/>
    <property type="evidence" value="ECO:0007669"/>
    <property type="project" value="TreeGrafter"/>
</dbReference>
<evidence type="ECO:0000313" key="4">
    <source>
        <dbReference type="EMBL" id="ETO08551.1"/>
    </source>
</evidence>
<dbReference type="OMA" id="AHENEPH"/>
<protein>
    <submittedName>
        <fullName evidence="4">ABC(ATP-binding) family transporter</fullName>
    </submittedName>
</protein>
<reference evidence="4 5" key="1">
    <citation type="journal article" date="2013" name="Curr. Biol.">
        <title>The Genome of the Foraminiferan Reticulomyxa filosa.</title>
        <authorList>
            <person name="Glockner G."/>
            <person name="Hulsmann N."/>
            <person name="Schleicher M."/>
            <person name="Noegel A.A."/>
            <person name="Eichinger L."/>
            <person name="Gallinger C."/>
            <person name="Pawlowski J."/>
            <person name="Sierra R."/>
            <person name="Euteneuer U."/>
            <person name="Pillet L."/>
            <person name="Moustafa A."/>
            <person name="Platzer M."/>
            <person name="Groth M."/>
            <person name="Szafranski K."/>
            <person name="Schliwa M."/>
        </authorList>
    </citation>
    <scope>NUCLEOTIDE SEQUENCE [LARGE SCALE GENOMIC DNA]</scope>
</reference>
<dbReference type="InterPro" id="IPR027417">
    <property type="entry name" value="P-loop_NTPase"/>
</dbReference>
<dbReference type="InterPro" id="IPR056264">
    <property type="entry name" value="R2_ABCA1-4-like"/>
</dbReference>
<organism evidence="4 5">
    <name type="scientific">Reticulomyxa filosa</name>
    <dbReference type="NCBI Taxonomy" id="46433"/>
    <lineage>
        <taxon>Eukaryota</taxon>
        <taxon>Sar</taxon>
        <taxon>Rhizaria</taxon>
        <taxon>Retaria</taxon>
        <taxon>Foraminifera</taxon>
        <taxon>Monothalamids</taxon>
        <taxon>Reticulomyxidae</taxon>
        <taxon>Reticulomyxa</taxon>
    </lineage>
</organism>
<dbReference type="InterPro" id="IPR026082">
    <property type="entry name" value="ABCA"/>
</dbReference>
<dbReference type="Proteomes" id="UP000023152">
    <property type="component" value="Unassembled WGS sequence"/>
</dbReference>
<evidence type="ECO:0000259" key="3">
    <source>
        <dbReference type="Pfam" id="PF23321"/>
    </source>
</evidence>
<sequence length="170" mass="19135">MIGNPPIVFLDEPSSGMDPVSRRHMWDFISQTMHHRAVILTTHSMEECEALCHRIGIMVLGQLRCLGTAQRLKSRYGKGYQLDMDVDPGVQADLTNVLQAEFGQTNVIVLESHGNSLKIRITAPEEYGLAEMFETLEEVKQKINIKSYALNQTTLEQIFIQMAAGTEKID</sequence>
<feature type="domain" description="ABCA1-4-like C-terminal R2 regulatory" evidence="3">
    <location>
        <begin position="77"/>
        <end position="152"/>
    </location>
</feature>
<keyword evidence="1" id="KW-0813">Transport</keyword>
<dbReference type="SUPFAM" id="SSF52540">
    <property type="entry name" value="P-loop containing nucleoside triphosphate hydrolases"/>
    <property type="match status" value="1"/>
</dbReference>
<keyword evidence="2" id="KW-0677">Repeat</keyword>
<proteinExistence type="predicted"/>
<keyword evidence="4" id="KW-0547">Nucleotide-binding</keyword>
<dbReference type="OrthoDB" id="10255969at2759"/>
<evidence type="ECO:0000256" key="1">
    <source>
        <dbReference type="ARBA" id="ARBA00022448"/>
    </source>
</evidence>
<name>X6M4H8_RETFI</name>
<dbReference type="AlphaFoldDB" id="X6M4H8"/>
<evidence type="ECO:0000256" key="2">
    <source>
        <dbReference type="ARBA" id="ARBA00022737"/>
    </source>
</evidence>